<dbReference type="InterPro" id="IPR004364">
    <property type="entry name" value="Aa-tRNA-synt_II"/>
</dbReference>
<evidence type="ECO:0000256" key="3">
    <source>
        <dbReference type="ARBA" id="ARBA00022741"/>
    </source>
</evidence>
<dbReference type="HAMAP" id="MF_00252">
    <property type="entry name" value="Lys_tRNA_synth_class2"/>
    <property type="match status" value="1"/>
</dbReference>
<dbReference type="EMBL" id="JACQMI010000015">
    <property type="protein sequence ID" value="MBI4132911.1"/>
    <property type="molecule type" value="Genomic_DNA"/>
</dbReference>
<dbReference type="InterPro" id="IPR044136">
    <property type="entry name" value="Lys-tRNA-ligase_II_N"/>
</dbReference>
<evidence type="ECO:0000256" key="5">
    <source>
        <dbReference type="ARBA" id="ARBA00023146"/>
    </source>
</evidence>
<dbReference type="AlphaFoldDB" id="A0A933DS16"/>
<comment type="caution">
    <text evidence="7">Lacks conserved residue(s) required for the propagation of feature annotation.</text>
</comment>
<comment type="catalytic activity">
    <reaction evidence="6 7 8">
        <text>tRNA(Lys) + L-lysine + ATP = L-lysyl-tRNA(Lys) + AMP + diphosphate</text>
        <dbReference type="Rhea" id="RHEA:20792"/>
        <dbReference type="Rhea" id="RHEA-COMP:9696"/>
        <dbReference type="Rhea" id="RHEA-COMP:9697"/>
        <dbReference type="ChEBI" id="CHEBI:30616"/>
        <dbReference type="ChEBI" id="CHEBI:32551"/>
        <dbReference type="ChEBI" id="CHEBI:33019"/>
        <dbReference type="ChEBI" id="CHEBI:78442"/>
        <dbReference type="ChEBI" id="CHEBI:78529"/>
        <dbReference type="ChEBI" id="CHEBI:456215"/>
        <dbReference type="EC" id="6.1.1.6"/>
    </reaction>
</comment>
<dbReference type="InterPro" id="IPR045864">
    <property type="entry name" value="aa-tRNA-synth_II/BPL/LPL"/>
</dbReference>
<dbReference type="EC" id="6.1.1.6" evidence="7"/>
<comment type="caution">
    <text evidence="11">The sequence shown here is derived from an EMBL/GenBank/DDBJ whole genome shotgun (WGS) entry which is preliminary data.</text>
</comment>
<keyword evidence="5 7" id="KW-0030">Aminoacyl-tRNA synthetase</keyword>
<dbReference type="InterPro" id="IPR004365">
    <property type="entry name" value="NA-bd_OB_tRNA"/>
</dbReference>
<comment type="cofactor">
    <cofactor evidence="7 8">
        <name>Mg(2+)</name>
        <dbReference type="ChEBI" id="CHEBI:18420"/>
    </cofactor>
    <text evidence="7 8">Binds 3 Mg(2+) ions per subunit.</text>
</comment>
<keyword evidence="1 7" id="KW-0436">Ligase</keyword>
<keyword evidence="4 7" id="KW-0067">ATP-binding</keyword>
<dbReference type="GO" id="GO:0006430">
    <property type="term" value="P:lysyl-tRNA aminoacylation"/>
    <property type="evidence" value="ECO:0007669"/>
    <property type="project" value="UniProtKB-UniRule"/>
</dbReference>
<dbReference type="PRINTS" id="PR00982">
    <property type="entry name" value="TRNASYNTHLYS"/>
</dbReference>
<evidence type="ECO:0000256" key="1">
    <source>
        <dbReference type="ARBA" id="ARBA00022598"/>
    </source>
</evidence>
<keyword evidence="7" id="KW-0648">Protein biosynthesis</keyword>
<evidence type="ECO:0000256" key="6">
    <source>
        <dbReference type="ARBA" id="ARBA00048573"/>
    </source>
</evidence>
<dbReference type="CDD" id="cd00775">
    <property type="entry name" value="LysRS_core"/>
    <property type="match status" value="1"/>
</dbReference>
<feature type="binding site" evidence="7">
    <location>
        <position position="404"/>
    </location>
    <ligand>
        <name>Mg(2+)</name>
        <dbReference type="ChEBI" id="CHEBI:18420"/>
        <label>2</label>
    </ligand>
</feature>
<dbReference type="InterPro" id="IPR002313">
    <property type="entry name" value="Lys-tRNA-ligase_II"/>
</dbReference>
<dbReference type="GO" id="GO:0000049">
    <property type="term" value="F:tRNA binding"/>
    <property type="evidence" value="ECO:0007669"/>
    <property type="project" value="TreeGrafter"/>
</dbReference>
<feature type="binding site" evidence="7">
    <location>
        <position position="404"/>
    </location>
    <ligand>
        <name>Mg(2+)</name>
        <dbReference type="ChEBI" id="CHEBI:18420"/>
        <label>1</label>
    </ligand>
</feature>
<gene>
    <name evidence="7 11" type="primary">lysS</name>
    <name evidence="11" type="ORF">HY473_02395</name>
</gene>
<organism evidence="11 12">
    <name type="scientific">Candidatus Sungiibacteriota bacterium</name>
    <dbReference type="NCBI Taxonomy" id="2750080"/>
    <lineage>
        <taxon>Bacteria</taxon>
        <taxon>Candidatus Sungiibacteriota</taxon>
    </lineage>
</organism>
<dbReference type="InterPro" id="IPR018149">
    <property type="entry name" value="Lys-tRNA-synth_II_C"/>
</dbReference>
<feature type="domain" description="Aminoacyl-transfer RNA synthetases class-II family profile" evidence="10">
    <location>
        <begin position="167"/>
        <end position="485"/>
    </location>
</feature>
<evidence type="ECO:0000256" key="4">
    <source>
        <dbReference type="ARBA" id="ARBA00022840"/>
    </source>
</evidence>
<keyword evidence="7 8" id="KW-0460">Magnesium</keyword>
<proteinExistence type="inferred from homology"/>
<evidence type="ECO:0000259" key="10">
    <source>
        <dbReference type="PROSITE" id="PS50862"/>
    </source>
</evidence>
<evidence type="ECO:0000313" key="12">
    <source>
        <dbReference type="Proteomes" id="UP000756703"/>
    </source>
</evidence>
<dbReference type="SUPFAM" id="SSF50249">
    <property type="entry name" value="Nucleic acid-binding proteins"/>
    <property type="match status" value="1"/>
</dbReference>
<reference evidence="11" key="1">
    <citation type="submission" date="2020-07" db="EMBL/GenBank/DDBJ databases">
        <title>Huge and variable diversity of episymbiotic CPR bacteria and DPANN archaea in groundwater ecosystems.</title>
        <authorList>
            <person name="He C.Y."/>
            <person name="Keren R."/>
            <person name="Whittaker M."/>
            <person name="Farag I.F."/>
            <person name="Doudna J."/>
            <person name="Cate J.H.D."/>
            <person name="Banfield J.F."/>
        </authorList>
    </citation>
    <scope>NUCLEOTIDE SEQUENCE</scope>
    <source>
        <strain evidence="11">NC_groundwater_1225_Ag_S-0.1um_56_177</strain>
    </source>
</reference>
<keyword evidence="3 7" id="KW-0547">Nucleotide-binding</keyword>
<dbReference type="Gene3D" id="3.30.930.10">
    <property type="entry name" value="Bira Bifunctional Protein, Domain 2"/>
    <property type="match status" value="1"/>
</dbReference>
<accession>A0A933DS16</accession>
<dbReference type="Proteomes" id="UP000756703">
    <property type="component" value="Unassembled WGS sequence"/>
</dbReference>
<dbReference type="InterPro" id="IPR006195">
    <property type="entry name" value="aa-tRNA-synth_II"/>
</dbReference>
<evidence type="ECO:0000256" key="9">
    <source>
        <dbReference type="SAM" id="MobiDB-lite"/>
    </source>
</evidence>
<dbReference type="NCBIfam" id="TIGR00499">
    <property type="entry name" value="lysS_bact"/>
    <property type="match status" value="1"/>
</dbReference>
<sequence length="486" mass="55641">MSLDDIRRDRLAKLERLEASGLDSYPAETRRDFLIAEAKKCFPAFAKSKKKFSVVGRLRAWREHGGATFGELEDSSGRIQLLFTSDELGAVYERALAAIDIGDFLEVSGRAFKTKRGEPTLQVVAFRLISKTLRPLPEKWHGLKDVEERFRKRYLDLLMNREVRERFLLRSRLIKALREFFEGEGFSEVETPMLQAIPGGALARPFKTHHNALDIDLYLRIAPELYLKRLLIGGLEKIYEIGKSFRNEGIDALHNPEFTTVEWYAAYWDERDMMACVERCFSKILRALRKKNTFSFEGKIITVGKKIPRIEFTEVLKRYALVVDYEGQTRDSLAGRARRFGIDPSPHETKAKIADEIYKKICRPHLVNPTFVMHHPIEISPLAKKVAPGTNTVRRFQLVVGGLEIVNAFSEISDPRDQRERFSEQQKMRAGGDEESHPLDEDFLEALEYGMPPAAGAGLGVDRLVMLLTDTKNIREVVLFPTLRPK</sequence>
<dbReference type="GO" id="GO:0005524">
    <property type="term" value="F:ATP binding"/>
    <property type="evidence" value="ECO:0007669"/>
    <property type="project" value="UniProtKB-UniRule"/>
</dbReference>
<dbReference type="GO" id="GO:0005829">
    <property type="term" value="C:cytosol"/>
    <property type="evidence" value="ECO:0007669"/>
    <property type="project" value="TreeGrafter"/>
</dbReference>
<dbReference type="CDD" id="cd04322">
    <property type="entry name" value="LysRS_N"/>
    <property type="match status" value="1"/>
</dbReference>
<comment type="similarity">
    <text evidence="7">Belongs to the class-II aminoacyl-tRNA synthetase family.</text>
</comment>
<evidence type="ECO:0000256" key="2">
    <source>
        <dbReference type="ARBA" id="ARBA00022723"/>
    </source>
</evidence>
<dbReference type="InterPro" id="IPR012340">
    <property type="entry name" value="NA-bd_OB-fold"/>
</dbReference>
<dbReference type="Pfam" id="PF01336">
    <property type="entry name" value="tRNA_anti-codon"/>
    <property type="match status" value="1"/>
</dbReference>
<dbReference type="PANTHER" id="PTHR42918:SF15">
    <property type="entry name" value="LYSINE--TRNA LIGASE, CHLOROPLASTIC_MITOCHONDRIAL"/>
    <property type="match status" value="1"/>
</dbReference>
<dbReference type="SUPFAM" id="SSF55681">
    <property type="entry name" value="Class II aaRS and biotin synthetases"/>
    <property type="match status" value="1"/>
</dbReference>
<feature type="region of interest" description="Disordered" evidence="9">
    <location>
        <begin position="415"/>
        <end position="437"/>
    </location>
</feature>
<keyword evidence="7" id="KW-0963">Cytoplasm</keyword>
<dbReference type="NCBIfam" id="NF001756">
    <property type="entry name" value="PRK00484.1"/>
    <property type="match status" value="1"/>
</dbReference>
<evidence type="ECO:0000313" key="11">
    <source>
        <dbReference type="EMBL" id="MBI4132911.1"/>
    </source>
</evidence>
<dbReference type="GO" id="GO:0004824">
    <property type="term" value="F:lysine-tRNA ligase activity"/>
    <property type="evidence" value="ECO:0007669"/>
    <property type="project" value="UniProtKB-UniRule"/>
</dbReference>
<dbReference type="Pfam" id="PF00152">
    <property type="entry name" value="tRNA-synt_2"/>
    <property type="match status" value="1"/>
</dbReference>
<name>A0A933DS16_9BACT</name>
<evidence type="ECO:0000256" key="8">
    <source>
        <dbReference type="RuleBase" id="RU000336"/>
    </source>
</evidence>
<comment type="subcellular location">
    <subcellularLocation>
        <location evidence="7">Cytoplasm</location>
    </subcellularLocation>
</comment>
<keyword evidence="2 7" id="KW-0479">Metal-binding</keyword>
<protein>
    <recommendedName>
        <fullName evidence="7">Lysine--tRNA ligase</fullName>
        <ecNumber evidence="7">6.1.1.6</ecNumber>
    </recommendedName>
    <alternativeName>
        <fullName evidence="7">Lysyl-tRNA synthetase</fullName>
        <shortName evidence="7">LysRS</shortName>
    </alternativeName>
</protein>
<evidence type="ECO:0000256" key="7">
    <source>
        <dbReference type="HAMAP-Rule" id="MF_00252"/>
    </source>
</evidence>
<dbReference type="Gene3D" id="2.40.50.140">
    <property type="entry name" value="Nucleic acid-binding proteins"/>
    <property type="match status" value="1"/>
</dbReference>
<comment type="subunit">
    <text evidence="7">Homodimer.</text>
</comment>
<dbReference type="GO" id="GO:0000287">
    <property type="term" value="F:magnesium ion binding"/>
    <property type="evidence" value="ECO:0007669"/>
    <property type="project" value="UniProtKB-UniRule"/>
</dbReference>
<dbReference type="PROSITE" id="PS50862">
    <property type="entry name" value="AA_TRNA_LIGASE_II"/>
    <property type="match status" value="1"/>
</dbReference>
<dbReference type="PANTHER" id="PTHR42918">
    <property type="entry name" value="LYSYL-TRNA SYNTHETASE"/>
    <property type="match status" value="1"/>
</dbReference>